<proteinExistence type="predicted"/>
<organism evidence="2 3">
    <name type="scientific">Cymbomonas tetramitiformis</name>
    <dbReference type="NCBI Taxonomy" id="36881"/>
    <lineage>
        <taxon>Eukaryota</taxon>
        <taxon>Viridiplantae</taxon>
        <taxon>Chlorophyta</taxon>
        <taxon>Pyramimonadophyceae</taxon>
        <taxon>Pyramimonadales</taxon>
        <taxon>Pyramimonadaceae</taxon>
        <taxon>Cymbomonas</taxon>
    </lineage>
</organism>
<accession>A0AAE0KWN6</accession>
<sequence length="229" mass="25252">MEASGAVLCVKSIGTSTSETKMRVAKFTADEDSNMIAAINDPKGIVPAELQPVEKLSDPNHLQKLLYKALVDLRTSKHWSGSPLSKAVIEYFNKLYRYVIKSVAVIEDLPGFETEDEKAEWIQGALMNIVDHAFDIDPTHAACRRFRAPRPDGSFHPWLGIEPPSSMQPLDQEMDDKREAAAAARRSYTGKSGRLKVRLEKSSRNVEGAVEGTYAGGLDLANDKYGNSI</sequence>
<reference evidence="2 3" key="1">
    <citation type="journal article" date="2015" name="Genome Biol. Evol.">
        <title>Comparative Genomics of a Bacterivorous Green Alga Reveals Evolutionary Causalities and Consequences of Phago-Mixotrophic Mode of Nutrition.</title>
        <authorList>
            <person name="Burns J.A."/>
            <person name="Paasch A."/>
            <person name="Narechania A."/>
            <person name="Kim E."/>
        </authorList>
    </citation>
    <scope>NUCLEOTIDE SEQUENCE [LARGE SCALE GENOMIC DNA]</scope>
    <source>
        <strain evidence="2 3">PLY_AMNH</strain>
    </source>
</reference>
<evidence type="ECO:0000259" key="1">
    <source>
        <dbReference type="Pfam" id="PF20700"/>
    </source>
</evidence>
<dbReference type="AlphaFoldDB" id="A0AAE0KWN6"/>
<evidence type="ECO:0000313" key="2">
    <source>
        <dbReference type="EMBL" id="KAK3263210.1"/>
    </source>
</evidence>
<dbReference type="Pfam" id="PF20700">
    <property type="entry name" value="Mutator"/>
    <property type="match status" value="1"/>
</dbReference>
<gene>
    <name evidence="2" type="ORF">CYMTET_27972</name>
</gene>
<keyword evidence="3" id="KW-1185">Reference proteome</keyword>
<evidence type="ECO:0000313" key="3">
    <source>
        <dbReference type="Proteomes" id="UP001190700"/>
    </source>
</evidence>
<name>A0AAE0KWN6_9CHLO</name>
<protein>
    <recommendedName>
        <fullName evidence="1">Mutator-like transposase domain-containing protein</fullName>
    </recommendedName>
</protein>
<feature type="domain" description="Mutator-like transposase" evidence="1">
    <location>
        <begin position="5"/>
        <end position="144"/>
    </location>
</feature>
<dbReference type="Proteomes" id="UP001190700">
    <property type="component" value="Unassembled WGS sequence"/>
</dbReference>
<dbReference type="InterPro" id="IPR049012">
    <property type="entry name" value="Mutator_transp_dom"/>
</dbReference>
<comment type="caution">
    <text evidence="2">The sequence shown here is derived from an EMBL/GenBank/DDBJ whole genome shotgun (WGS) entry which is preliminary data.</text>
</comment>
<dbReference type="EMBL" id="LGRX02015640">
    <property type="protein sequence ID" value="KAK3263210.1"/>
    <property type="molecule type" value="Genomic_DNA"/>
</dbReference>